<reference evidence="3" key="1">
    <citation type="journal article" date="2019" name="Sci. Rep.">
        <title>Draft genome of Tanacetum cinerariifolium, the natural source of mosquito coil.</title>
        <authorList>
            <person name="Yamashiro T."/>
            <person name="Shiraishi A."/>
            <person name="Satake H."/>
            <person name="Nakayama K."/>
        </authorList>
    </citation>
    <scope>NUCLEOTIDE SEQUENCE</scope>
</reference>
<feature type="region of interest" description="Disordered" evidence="1">
    <location>
        <begin position="391"/>
        <end position="455"/>
    </location>
</feature>
<feature type="region of interest" description="Disordered" evidence="1">
    <location>
        <begin position="73"/>
        <end position="94"/>
    </location>
</feature>
<organism evidence="3">
    <name type="scientific">Tanacetum cinerariifolium</name>
    <name type="common">Dalmatian daisy</name>
    <name type="synonym">Chrysanthemum cinerariifolium</name>
    <dbReference type="NCBI Taxonomy" id="118510"/>
    <lineage>
        <taxon>Eukaryota</taxon>
        <taxon>Viridiplantae</taxon>
        <taxon>Streptophyta</taxon>
        <taxon>Embryophyta</taxon>
        <taxon>Tracheophyta</taxon>
        <taxon>Spermatophyta</taxon>
        <taxon>Magnoliopsida</taxon>
        <taxon>eudicotyledons</taxon>
        <taxon>Gunneridae</taxon>
        <taxon>Pentapetalae</taxon>
        <taxon>asterids</taxon>
        <taxon>campanulids</taxon>
        <taxon>Asterales</taxon>
        <taxon>Asteraceae</taxon>
        <taxon>Asteroideae</taxon>
        <taxon>Anthemideae</taxon>
        <taxon>Anthemidinae</taxon>
        <taxon>Tanacetum</taxon>
    </lineage>
</organism>
<dbReference type="SUPFAM" id="SSF53098">
    <property type="entry name" value="Ribonuclease H-like"/>
    <property type="match status" value="1"/>
</dbReference>
<comment type="caution">
    <text evidence="3">The sequence shown here is derived from an EMBL/GenBank/DDBJ whole genome shotgun (WGS) entry which is preliminary data.</text>
</comment>
<dbReference type="PANTHER" id="PTHR42648:SF32">
    <property type="entry name" value="RIBONUCLEASE H-LIKE DOMAIN, GAG-PRE-INTEGRASE DOMAIN PROTEIN-RELATED"/>
    <property type="match status" value="1"/>
</dbReference>
<dbReference type="InterPro" id="IPR039537">
    <property type="entry name" value="Retrotran_Ty1/copia-like"/>
</dbReference>
<dbReference type="InterPro" id="IPR012337">
    <property type="entry name" value="RNaseH-like_sf"/>
</dbReference>
<protein>
    <submittedName>
        <fullName evidence="3">Ribonuclease H-like domain-containing protein</fullName>
    </submittedName>
</protein>
<dbReference type="Pfam" id="PF25597">
    <property type="entry name" value="SH3_retrovirus"/>
    <property type="match status" value="1"/>
</dbReference>
<name>A0A6L2JRL2_TANCI</name>
<evidence type="ECO:0000256" key="1">
    <source>
        <dbReference type="SAM" id="MobiDB-lite"/>
    </source>
</evidence>
<evidence type="ECO:0000313" key="3">
    <source>
        <dbReference type="EMBL" id="GEU38475.1"/>
    </source>
</evidence>
<dbReference type="PANTHER" id="PTHR42648">
    <property type="entry name" value="TRANSPOSASE, PUTATIVE-RELATED"/>
    <property type="match status" value="1"/>
</dbReference>
<proteinExistence type="predicted"/>
<gene>
    <name evidence="3" type="ORF">Tci_010453</name>
</gene>
<feature type="compositionally biased region" description="Basic and acidic residues" evidence="1">
    <location>
        <begin position="404"/>
        <end position="420"/>
    </location>
</feature>
<dbReference type="PROSITE" id="PS50994">
    <property type="entry name" value="INTEGRASE"/>
    <property type="match status" value="1"/>
</dbReference>
<dbReference type="InterPro" id="IPR057670">
    <property type="entry name" value="SH3_retrovirus"/>
</dbReference>
<dbReference type="InterPro" id="IPR036397">
    <property type="entry name" value="RNaseH_sf"/>
</dbReference>
<dbReference type="Gene3D" id="3.30.420.10">
    <property type="entry name" value="Ribonuclease H-like superfamily/Ribonuclease H"/>
    <property type="match status" value="1"/>
</dbReference>
<dbReference type="EMBL" id="BKCJ010001055">
    <property type="protein sequence ID" value="GEU38475.1"/>
    <property type="molecule type" value="Genomic_DNA"/>
</dbReference>
<dbReference type="GO" id="GO:0015074">
    <property type="term" value="P:DNA integration"/>
    <property type="evidence" value="ECO:0007669"/>
    <property type="project" value="InterPro"/>
</dbReference>
<feature type="compositionally biased region" description="Low complexity" evidence="1">
    <location>
        <begin position="434"/>
        <end position="446"/>
    </location>
</feature>
<feature type="region of interest" description="Disordered" evidence="1">
    <location>
        <begin position="686"/>
        <end position="727"/>
    </location>
</feature>
<sequence>MEVQHYGLRALPSRVETMVVNKPTSKVKVTNCIPALRPPKSDVESWKWPTKKELGLTSPMWSVSTAIREDTLQGSAGHPGIKTTGTGSLSEGLCQKENGEPIVKDWVSKSKEEDEPKFQTVKPNFTKTEFVKPEIDRKPSDFEMVNKACHVCGSFDHLKNNCNYWYINGRFAKPLWTNAQMETDPILHIMKKLMEDLLPFEVILKEGKLLGKGIEREFSVVRTPQQNEVAERKNRTLIEVARTMLADSKLPTTFWAEAVNTVCYVQNRVLVIKPHNKTPYELFLGRKHALSFMRSFGCPVTILNTIDHLGKFDGTVDEGFFVGYSTNSKVFRVFNNRTRIVEENLHVKFRNQSNGSAGTKACDNIGKTRVETVPDKDYILLPLWTQDPSFSSSLKGSPGAGFKPSEEEEKKDVEDSRNEDSEVPITEELRVNQENDANVNNTNNINTVSPTDNAAGIEDNAVDENIVYRCADEPNMPELKDISIFEDSNEDVFGAEADLNNLESTFQCKKQTVVVNSTTEAEYVAALSCCGQVLWIQNQLLDYGERYLEWNGKAAKDEIVYTSFIEHFWTTKKAKNINGEAQIHANIDRKKVIISEASIKRDLRFVQVFLNNQLEGMDNHTRNYVIPSHKKKVFGNIRRVGKDFSGKITPLFPTMMVQAQEEIEHVANKAVNEEMDDSLERATTIATSLDAEQDRGNISKTQSKETPPSSLGTSSGGGPRRPDTMGDTIAQTRSENVSKFSNDPLLAGVNTPQSREDILKLTELMKLCSNLQQRVFDLETIKTSQAQEITSLKKRVKRLEKKMRSRTHGLKRLYKVGLSLRVESSANEESLGEEDASKQGMISDIDANQDIYLVNVHRDEDIFSVNDQDDTSMFDVVKDLQGEEVVVEKEVVGKDVSVVKEVNVTSIATSVTATTITAATTPTISMDEITFAKALIEIKTSRPKAKGIVMQDPSETPTPTPISSSQQPSKEDIQAKVDANYQLTERLQAEEQEQLIDAEKAKLFMEFIEKRRKLFAAKRTAEKRNNPSTKAQQRSIMSTYLKNMNGWKTKDGNSQMYLTFNKILKNFDREDLEVLWRLVKDVFVKTMLVDHVDSFLMHNLKTMFEHHVEDNNTLYNLLVEKMYPLTHHTLHQMINNVKLQVDYECKIDYELLRLLLMKKLEILKINIKFREGLWGLKVFMKLLLLRYEIQRKGKVILDECLDDKQVSNQLKITNQMVAEVKARYGNDYKSITCEQINDFLDEFNKRKKEIVRNKDGAFFVSDSDDGDTKADDDYEVGWYDIEVKGGWVLPKLIASTSNVIKVNRNKAIRKNISSEVKRPNSDFK</sequence>
<feature type="region of interest" description="Disordered" evidence="1">
    <location>
        <begin position="945"/>
        <end position="971"/>
    </location>
</feature>
<feature type="compositionally biased region" description="Low complexity" evidence="1">
    <location>
        <begin position="953"/>
        <end position="968"/>
    </location>
</feature>
<feature type="domain" description="Integrase catalytic" evidence="2">
    <location>
        <begin position="213"/>
        <end position="287"/>
    </location>
</feature>
<dbReference type="GO" id="GO:0003676">
    <property type="term" value="F:nucleic acid binding"/>
    <property type="evidence" value="ECO:0007669"/>
    <property type="project" value="InterPro"/>
</dbReference>
<accession>A0A6L2JRL2</accession>
<dbReference type="InterPro" id="IPR001584">
    <property type="entry name" value="Integrase_cat-core"/>
</dbReference>
<evidence type="ECO:0000259" key="2">
    <source>
        <dbReference type="PROSITE" id="PS50994"/>
    </source>
</evidence>